<protein>
    <submittedName>
        <fullName evidence="4">PRC-barrel domain-containing protein</fullName>
    </submittedName>
</protein>
<evidence type="ECO:0000256" key="2">
    <source>
        <dbReference type="SAM" id="SignalP"/>
    </source>
</evidence>
<dbReference type="SUPFAM" id="SSF50346">
    <property type="entry name" value="PRC-barrel domain"/>
    <property type="match status" value="1"/>
</dbReference>
<dbReference type="Pfam" id="PF05239">
    <property type="entry name" value="PRC"/>
    <property type="match status" value="1"/>
</dbReference>
<feature type="region of interest" description="Disordered" evidence="1">
    <location>
        <begin position="23"/>
        <end position="98"/>
    </location>
</feature>
<dbReference type="PANTHER" id="PTHR36505">
    <property type="entry name" value="BLR1072 PROTEIN"/>
    <property type="match status" value="1"/>
</dbReference>
<dbReference type="PANTHER" id="PTHR36505:SF1">
    <property type="entry name" value="BLR1072 PROTEIN"/>
    <property type="match status" value="1"/>
</dbReference>
<keyword evidence="5" id="KW-1185">Reference proteome</keyword>
<dbReference type="Gene3D" id="2.30.30.240">
    <property type="entry name" value="PRC-barrel domain"/>
    <property type="match status" value="1"/>
</dbReference>
<feature type="signal peptide" evidence="2">
    <location>
        <begin position="1"/>
        <end position="25"/>
    </location>
</feature>
<dbReference type="STRING" id="225324.SAMN02745126_06192"/>
<evidence type="ECO:0000313" key="4">
    <source>
        <dbReference type="EMBL" id="SKA39254.1"/>
    </source>
</evidence>
<dbReference type="InterPro" id="IPR011033">
    <property type="entry name" value="PRC_barrel-like_sf"/>
</dbReference>
<evidence type="ECO:0000313" key="5">
    <source>
        <dbReference type="Proteomes" id="UP000190092"/>
    </source>
</evidence>
<gene>
    <name evidence="4" type="ORF">SAMN02745126_06192</name>
</gene>
<feature type="domain" description="PRC-barrel" evidence="3">
    <location>
        <begin position="103"/>
        <end position="158"/>
    </location>
</feature>
<feature type="compositionally biased region" description="Low complexity" evidence="1">
    <location>
        <begin position="23"/>
        <end position="57"/>
    </location>
</feature>
<organism evidence="4 5">
    <name type="scientific">Enhydrobacter aerosaccus</name>
    <dbReference type="NCBI Taxonomy" id="225324"/>
    <lineage>
        <taxon>Bacteria</taxon>
        <taxon>Pseudomonadati</taxon>
        <taxon>Pseudomonadota</taxon>
        <taxon>Alphaproteobacteria</taxon>
        <taxon>Hyphomicrobiales</taxon>
        <taxon>Enhydrobacter</taxon>
    </lineage>
</organism>
<keyword evidence="2" id="KW-0732">Signal</keyword>
<name>A0A1T4TFP2_9HYPH</name>
<dbReference type="RefSeq" id="WP_218191391.1">
    <property type="nucleotide sequence ID" value="NZ_FUWJ01000017.1"/>
</dbReference>
<feature type="chain" id="PRO_5011984292" evidence="2">
    <location>
        <begin position="26"/>
        <end position="201"/>
    </location>
</feature>
<accession>A0A1T4TFP2</accession>
<feature type="compositionally biased region" description="Pro residues" evidence="1">
    <location>
        <begin position="58"/>
        <end position="81"/>
    </location>
</feature>
<dbReference type="InterPro" id="IPR027275">
    <property type="entry name" value="PRC-brl_dom"/>
</dbReference>
<reference evidence="5" key="1">
    <citation type="submission" date="2017-02" db="EMBL/GenBank/DDBJ databases">
        <authorList>
            <person name="Varghese N."/>
            <person name="Submissions S."/>
        </authorList>
    </citation>
    <scope>NUCLEOTIDE SEQUENCE [LARGE SCALE GENOMIC DNA]</scope>
    <source>
        <strain evidence="5">ATCC 27094</strain>
    </source>
</reference>
<dbReference type="EMBL" id="FUWJ01000017">
    <property type="protein sequence ID" value="SKA39254.1"/>
    <property type="molecule type" value="Genomic_DNA"/>
</dbReference>
<evidence type="ECO:0000256" key="1">
    <source>
        <dbReference type="SAM" id="MobiDB-lite"/>
    </source>
</evidence>
<proteinExistence type="predicted"/>
<dbReference type="AlphaFoldDB" id="A0A1T4TFP2"/>
<sequence>MSGKRLWLVAAMLLAFHFGSTASLAQDPPAQSPPSSQQPEASPNAPDTSSSQGSSSAPTPPAPSPAPPTTHSPPAAPPPTTAPGDSSGPPSVTVLGSREVQGIVGGEVRTIANESMGRIVDVIVDGEGKPRAAIIDFGGFLGVGSRKIAVDWRALHFVPAATKRYGIVLELSREQVKAAPEYKEGQPIVVLGASGNLESLP</sequence>
<evidence type="ECO:0000259" key="3">
    <source>
        <dbReference type="Pfam" id="PF05239"/>
    </source>
</evidence>
<dbReference type="Proteomes" id="UP000190092">
    <property type="component" value="Unassembled WGS sequence"/>
</dbReference>
<feature type="compositionally biased region" description="Low complexity" evidence="1">
    <location>
        <begin position="82"/>
        <end position="91"/>
    </location>
</feature>